<keyword evidence="4" id="KW-1185">Reference proteome</keyword>
<feature type="chain" id="PRO_5012308836" evidence="1">
    <location>
        <begin position="27"/>
        <end position="434"/>
    </location>
</feature>
<evidence type="ECO:0000313" key="4">
    <source>
        <dbReference type="Proteomes" id="UP000198346"/>
    </source>
</evidence>
<dbReference type="InterPro" id="IPR032466">
    <property type="entry name" value="Metal_Hydrolase"/>
</dbReference>
<feature type="signal peptide" evidence="1">
    <location>
        <begin position="1"/>
        <end position="26"/>
    </location>
</feature>
<dbReference type="PANTHER" id="PTHR43135">
    <property type="entry name" value="ALPHA-D-RIBOSE 1-METHYLPHOSPHONATE 5-TRIPHOSPHATE DIPHOSPHATASE"/>
    <property type="match status" value="1"/>
</dbReference>
<protein>
    <submittedName>
        <fullName evidence="3">Imidazolonepropionase</fullName>
    </submittedName>
</protein>
<name>A0A239PK90_9PROT</name>
<dbReference type="Gene3D" id="2.30.40.10">
    <property type="entry name" value="Urease, subunit C, domain 1"/>
    <property type="match status" value="1"/>
</dbReference>
<dbReference type="EMBL" id="FZQA01000001">
    <property type="protein sequence ID" value="SNT68232.1"/>
    <property type="molecule type" value="Genomic_DNA"/>
</dbReference>
<dbReference type="Pfam" id="PF01979">
    <property type="entry name" value="Amidohydro_1"/>
    <property type="match status" value="1"/>
</dbReference>
<evidence type="ECO:0000313" key="3">
    <source>
        <dbReference type="EMBL" id="SNT68232.1"/>
    </source>
</evidence>
<feature type="domain" description="Amidohydrolase-related" evidence="2">
    <location>
        <begin position="291"/>
        <end position="391"/>
    </location>
</feature>
<accession>A0A239PK90</accession>
<gene>
    <name evidence="3" type="ORF">SAMN06297382_0733</name>
</gene>
<dbReference type="SUPFAM" id="SSF51556">
    <property type="entry name" value="Metallo-dependent hydrolases"/>
    <property type="match status" value="1"/>
</dbReference>
<organism evidence="3 4">
    <name type="scientific">Amphiplicatus metriothermophilus</name>
    <dbReference type="NCBI Taxonomy" id="1519374"/>
    <lineage>
        <taxon>Bacteria</taxon>
        <taxon>Pseudomonadati</taxon>
        <taxon>Pseudomonadota</taxon>
        <taxon>Alphaproteobacteria</taxon>
        <taxon>Parvularculales</taxon>
        <taxon>Parvularculaceae</taxon>
        <taxon>Amphiplicatus</taxon>
    </lineage>
</organism>
<dbReference type="Proteomes" id="UP000198346">
    <property type="component" value="Unassembled WGS sequence"/>
</dbReference>
<evidence type="ECO:0000256" key="1">
    <source>
        <dbReference type="SAM" id="SignalP"/>
    </source>
</evidence>
<keyword evidence="1" id="KW-0732">Signal</keyword>
<dbReference type="GO" id="GO:0016810">
    <property type="term" value="F:hydrolase activity, acting on carbon-nitrogen (but not peptide) bonds"/>
    <property type="evidence" value="ECO:0007669"/>
    <property type="project" value="InterPro"/>
</dbReference>
<dbReference type="OrthoDB" id="9802793at2"/>
<sequence length="434" mass="45288">MVQSACGTLKRLAGAALAFAVALAPAAAQTIFIDNARLYTMGPQGLIENGDVLVRNGVIAAVGANLEAPEGASVIDAAGRVVTPGFFAPYSQLGLVEIGLDREANDAGPRGEFPLSAALDALDAYNPSSSLIAINRAGGVTRALAAPEPGDKLFAGRAAVVDLSGRVASVTKPQAAQVVAMGYAGARRAGDTRMGALALLRSYLDEAISYRSNPRDYVMRARGPAFALADLRALGPVVAGEQLLLVHANSASDIRALLRIKNDYRLKMAIVGGAEAWRVARELAAADAPVILDPTANLPFSFEMLGSTLANAARLHGAGVRIAFLAPDTHNLRLLPQMAGNAVANGLPYEAALAALTINAAAIYGLESRLGSIEAGKAADLVVWDGDPLEVTARPAAVLIDGRAMSLDNRQTRLRDRYRDLSRGDLPHAYRGEN</sequence>
<dbReference type="RefSeq" id="WP_159462405.1">
    <property type="nucleotide sequence ID" value="NZ_FZQA01000001.1"/>
</dbReference>
<evidence type="ECO:0000259" key="2">
    <source>
        <dbReference type="Pfam" id="PF01979"/>
    </source>
</evidence>
<reference evidence="3 4" key="1">
    <citation type="submission" date="2017-07" db="EMBL/GenBank/DDBJ databases">
        <authorList>
            <person name="Sun Z.S."/>
            <person name="Albrecht U."/>
            <person name="Echele G."/>
            <person name="Lee C.C."/>
        </authorList>
    </citation>
    <scope>NUCLEOTIDE SEQUENCE [LARGE SCALE GENOMIC DNA]</scope>
    <source>
        <strain evidence="3 4">CGMCC 1.12710</strain>
    </source>
</reference>
<proteinExistence type="predicted"/>
<dbReference type="AlphaFoldDB" id="A0A239PK90"/>
<dbReference type="InterPro" id="IPR011059">
    <property type="entry name" value="Metal-dep_hydrolase_composite"/>
</dbReference>
<dbReference type="PANTHER" id="PTHR43135:SF3">
    <property type="entry name" value="ALPHA-D-RIBOSE 1-METHYLPHOSPHONATE 5-TRIPHOSPHATE DIPHOSPHATASE"/>
    <property type="match status" value="1"/>
</dbReference>
<dbReference type="InterPro" id="IPR051781">
    <property type="entry name" value="Metallo-dep_Hydrolase"/>
</dbReference>
<dbReference type="Gene3D" id="3.20.20.140">
    <property type="entry name" value="Metal-dependent hydrolases"/>
    <property type="match status" value="1"/>
</dbReference>
<dbReference type="InterPro" id="IPR006680">
    <property type="entry name" value="Amidohydro-rel"/>
</dbReference>
<dbReference type="SUPFAM" id="SSF51338">
    <property type="entry name" value="Composite domain of metallo-dependent hydrolases"/>
    <property type="match status" value="1"/>
</dbReference>